<feature type="domain" description="Cytochrome oxidase subunit II copper A binding" evidence="14">
    <location>
        <begin position="161"/>
        <end position="313"/>
    </location>
</feature>
<evidence type="ECO:0000256" key="2">
    <source>
        <dbReference type="ARBA" id="ARBA00007866"/>
    </source>
</evidence>
<evidence type="ECO:0000259" key="15">
    <source>
        <dbReference type="PROSITE" id="PS50999"/>
    </source>
</evidence>
<dbReference type="eggNOG" id="COG1622">
    <property type="taxonomic scope" value="Bacteria"/>
</dbReference>
<evidence type="ECO:0000256" key="1">
    <source>
        <dbReference type="ARBA" id="ARBA00004141"/>
    </source>
</evidence>
<keyword evidence="7 10" id="KW-0249">Electron transport</keyword>
<dbReference type="RefSeq" id="WP_045469066.1">
    <property type="nucleotide sequence ID" value="NZ_BBLT01000013.1"/>
</dbReference>
<feature type="transmembrane region" description="Helical" evidence="13">
    <location>
        <begin position="131"/>
        <end position="149"/>
    </location>
</feature>
<dbReference type="InterPro" id="IPR011759">
    <property type="entry name" value="Cyt_c_oxidase_su2_TM_dom"/>
</dbReference>
<protein>
    <recommendedName>
        <fullName evidence="11">Cytochrome c oxidase subunit 2</fullName>
        <ecNumber evidence="11">7.1.1.9</ecNumber>
    </recommendedName>
</protein>
<dbReference type="GO" id="GO:0042773">
    <property type="term" value="P:ATP synthesis coupled electron transport"/>
    <property type="evidence" value="ECO:0007669"/>
    <property type="project" value="TreeGrafter"/>
</dbReference>
<dbReference type="InterPro" id="IPR008972">
    <property type="entry name" value="Cupredoxin"/>
</dbReference>
<gene>
    <name evidence="16" type="ORF">MYP_4747</name>
</gene>
<dbReference type="GO" id="GO:0005507">
    <property type="term" value="F:copper ion binding"/>
    <property type="evidence" value="ECO:0007669"/>
    <property type="project" value="InterPro"/>
</dbReference>
<dbReference type="SUPFAM" id="SSF81464">
    <property type="entry name" value="Cytochrome c oxidase subunit II-like, transmembrane region"/>
    <property type="match status" value="1"/>
</dbReference>
<comment type="caution">
    <text evidence="16">The sequence shown here is derived from an EMBL/GenBank/DDBJ whole genome shotgun (WGS) entry which is preliminary data.</text>
</comment>
<organism evidence="16 17">
    <name type="scientific">Sporocytophaga myxococcoides</name>
    <dbReference type="NCBI Taxonomy" id="153721"/>
    <lineage>
        <taxon>Bacteria</taxon>
        <taxon>Pseudomonadati</taxon>
        <taxon>Bacteroidota</taxon>
        <taxon>Cytophagia</taxon>
        <taxon>Cytophagales</taxon>
        <taxon>Cytophagaceae</taxon>
        <taxon>Sporocytophaga</taxon>
    </lineage>
</organism>
<accession>A0A098LMC1</accession>
<comment type="catalytic activity">
    <reaction evidence="11">
        <text>4 Fe(II)-[cytochrome c] + O2 + 8 H(+)(in) = 4 Fe(III)-[cytochrome c] + 2 H2O + 4 H(+)(out)</text>
        <dbReference type="Rhea" id="RHEA:11436"/>
        <dbReference type="Rhea" id="RHEA-COMP:10350"/>
        <dbReference type="Rhea" id="RHEA-COMP:14399"/>
        <dbReference type="ChEBI" id="CHEBI:15377"/>
        <dbReference type="ChEBI" id="CHEBI:15378"/>
        <dbReference type="ChEBI" id="CHEBI:15379"/>
        <dbReference type="ChEBI" id="CHEBI:29033"/>
        <dbReference type="ChEBI" id="CHEBI:29034"/>
        <dbReference type="EC" id="7.1.1.9"/>
    </reaction>
</comment>
<dbReference type="InterPro" id="IPR036257">
    <property type="entry name" value="Cyt_c_oxidase_su2_TM_sf"/>
</dbReference>
<evidence type="ECO:0000256" key="8">
    <source>
        <dbReference type="ARBA" id="ARBA00022989"/>
    </source>
</evidence>
<evidence type="ECO:0000256" key="3">
    <source>
        <dbReference type="ARBA" id="ARBA00022448"/>
    </source>
</evidence>
<dbReference type="Pfam" id="PF02790">
    <property type="entry name" value="COX2_TM"/>
    <property type="match status" value="1"/>
</dbReference>
<dbReference type="Pfam" id="PF00116">
    <property type="entry name" value="COX2"/>
    <property type="match status" value="1"/>
</dbReference>
<dbReference type="STRING" id="153721.MYP_4747"/>
<feature type="region of interest" description="Disordered" evidence="12">
    <location>
        <begin position="336"/>
        <end position="371"/>
    </location>
</feature>
<keyword evidence="6" id="KW-1278">Translocase</keyword>
<dbReference type="AlphaFoldDB" id="A0A098LMC1"/>
<evidence type="ECO:0000256" key="10">
    <source>
        <dbReference type="RuleBase" id="RU000456"/>
    </source>
</evidence>
<proteinExistence type="inferred from homology"/>
<keyword evidence="4 10" id="KW-0679">Respiratory chain</keyword>
<keyword evidence="8 13" id="KW-1133">Transmembrane helix</keyword>
<comment type="subcellular location">
    <subcellularLocation>
        <location evidence="10">Cell membrane</location>
        <topology evidence="10">Multi-pass membrane protein</topology>
    </subcellularLocation>
    <subcellularLocation>
        <location evidence="1">Membrane</location>
        <topology evidence="1">Multi-pass membrane protein</topology>
    </subcellularLocation>
</comment>
<evidence type="ECO:0000313" key="17">
    <source>
        <dbReference type="Proteomes" id="UP000030185"/>
    </source>
</evidence>
<dbReference type="Gene3D" id="1.10.287.90">
    <property type="match status" value="1"/>
</dbReference>
<evidence type="ECO:0000256" key="5">
    <source>
        <dbReference type="ARBA" id="ARBA00022692"/>
    </source>
</evidence>
<reference evidence="16 17" key="1">
    <citation type="submission" date="2014-09" db="EMBL/GenBank/DDBJ databases">
        <title>Sporocytophaga myxococcoides PG-01 genome sequencing.</title>
        <authorList>
            <person name="Liu L."/>
            <person name="Gao P.J."/>
            <person name="Chen G.J."/>
            <person name="Wang L.S."/>
        </authorList>
    </citation>
    <scope>NUCLEOTIDE SEQUENCE [LARGE SCALE GENOMIC DNA]</scope>
    <source>
        <strain evidence="16 17">PG-01</strain>
    </source>
</reference>
<dbReference type="CDD" id="cd13919">
    <property type="entry name" value="CuRO_HCO_II_like_5"/>
    <property type="match status" value="1"/>
</dbReference>
<feature type="transmembrane region" description="Helical" evidence="13">
    <location>
        <begin position="6"/>
        <end position="23"/>
    </location>
</feature>
<feature type="domain" description="Cytochrome oxidase subunit II transmembrane region profile" evidence="15">
    <location>
        <begin position="63"/>
        <end position="159"/>
    </location>
</feature>
<evidence type="ECO:0000256" key="7">
    <source>
        <dbReference type="ARBA" id="ARBA00022982"/>
    </source>
</evidence>
<dbReference type="InterPro" id="IPR002429">
    <property type="entry name" value="CcO_II-like_C"/>
</dbReference>
<dbReference type="Proteomes" id="UP000030185">
    <property type="component" value="Unassembled WGS sequence"/>
</dbReference>
<dbReference type="GO" id="GO:0004129">
    <property type="term" value="F:cytochrome-c oxidase activity"/>
    <property type="evidence" value="ECO:0007669"/>
    <property type="project" value="UniProtKB-EC"/>
</dbReference>
<keyword evidence="11" id="KW-0186">Copper</keyword>
<keyword evidence="9 13" id="KW-0472">Membrane</keyword>
<keyword evidence="5 10" id="KW-0812">Transmembrane</keyword>
<dbReference type="EC" id="7.1.1.9" evidence="11"/>
<name>A0A098LMC1_9BACT</name>
<evidence type="ECO:0000256" key="11">
    <source>
        <dbReference type="RuleBase" id="RU004024"/>
    </source>
</evidence>
<dbReference type="PROSITE" id="PS50857">
    <property type="entry name" value="COX2_CUA"/>
    <property type="match status" value="1"/>
</dbReference>
<dbReference type="Gene3D" id="2.60.40.420">
    <property type="entry name" value="Cupredoxins - blue copper proteins"/>
    <property type="match status" value="1"/>
</dbReference>
<evidence type="ECO:0000256" key="9">
    <source>
        <dbReference type="ARBA" id="ARBA00023136"/>
    </source>
</evidence>
<dbReference type="PANTHER" id="PTHR22888:SF9">
    <property type="entry name" value="CYTOCHROME C OXIDASE SUBUNIT 2"/>
    <property type="match status" value="1"/>
</dbReference>
<evidence type="ECO:0000256" key="12">
    <source>
        <dbReference type="SAM" id="MobiDB-lite"/>
    </source>
</evidence>
<keyword evidence="3 10" id="KW-0813">Transport</keyword>
<sequence length="371" mass="42292">MLGLYISIAAVLILAILFLVFRIQTFIDIVRGASTRRVGTSNKVNAFLLLAFFVVSTALFIWYSVPASKFFLPKAVSEHGVRTDQMFWITMTILIIAFIGTNIFLFSFVFKYQFKEERKAYFYPDNHKLEIIWTVIPAIVMAILVYFGWKEWSAITRPAPENAEVVEIMGKQFAWQVRYPGKDKKFGGYNYKLIDATNEMGMNLNDPNSKDDFLPSEIHIPKGHPVLFKIRARDVIHSVFAPHFRLKMDAVPGLPTKFWFTPTKTTQEMRDELGNPKFNYEIACTEVCGRGHFAMRYVIVVEEPEEYEAWYAAQKPWSESNLEYILSKVDEKSKGLYPAPPASSAPKKDTTSTSAPADTVSNNTSVSLNSH</sequence>
<dbReference type="InterPro" id="IPR045187">
    <property type="entry name" value="CcO_II"/>
</dbReference>
<dbReference type="SUPFAM" id="SSF49503">
    <property type="entry name" value="Cupredoxins"/>
    <property type="match status" value="1"/>
</dbReference>
<keyword evidence="11" id="KW-0479">Metal-binding</keyword>
<feature type="transmembrane region" description="Helical" evidence="13">
    <location>
        <begin position="44"/>
        <end position="65"/>
    </location>
</feature>
<dbReference type="PROSITE" id="PS50999">
    <property type="entry name" value="COX2_TM"/>
    <property type="match status" value="1"/>
</dbReference>
<evidence type="ECO:0000313" key="16">
    <source>
        <dbReference type="EMBL" id="GAL87517.1"/>
    </source>
</evidence>
<evidence type="ECO:0000256" key="4">
    <source>
        <dbReference type="ARBA" id="ARBA00022660"/>
    </source>
</evidence>
<keyword evidence="17" id="KW-1185">Reference proteome</keyword>
<feature type="compositionally biased region" description="Low complexity" evidence="12">
    <location>
        <begin position="359"/>
        <end position="371"/>
    </location>
</feature>
<comment type="cofactor">
    <cofactor evidence="11">
        <name>Cu cation</name>
        <dbReference type="ChEBI" id="CHEBI:23378"/>
    </cofactor>
    <text evidence="11">Binds a copper A center.</text>
</comment>
<evidence type="ECO:0000259" key="14">
    <source>
        <dbReference type="PROSITE" id="PS50857"/>
    </source>
</evidence>
<feature type="transmembrane region" description="Helical" evidence="13">
    <location>
        <begin position="85"/>
        <end position="110"/>
    </location>
</feature>
<comment type="function">
    <text evidence="11">Subunits I and II form the functional core of the enzyme complex. Electrons originating in cytochrome c are transferred via heme a and Cu(A) to the binuclear center formed by heme a3 and Cu(B).</text>
</comment>
<dbReference type="PANTHER" id="PTHR22888">
    <property type="entry name" value="CYTOCHROME C OXIDASE, SUBUNIT II"/>
    <property type="match status" value="1"/>
</dbReference>
<dbReference type="GO" id="GO:0005886">
    <property type="term" value="C:plasma membrane"/>
    <property type="evidence" value="ECO:0007669"/>
    <property type="project" value="UniProtKB-SubCell"/>
</dbReference>
<dbReference type="PRINTS" id="PR01166">
    <property type="entry name" value="CYCOXIDASEII"/>
</dbReference>
<evidence type="ECO:0000256" key="13">
    <source>
        <dbReference type="SAM" id="Phobius"/>
    </source>
</evidence>
<dbReference type="OrthoDB" id="9781261at2"/>
<dbReference type="EMBL" id="BBLT01000013">
    <property type="protein sequence ID" value="GAL87517.1"/>
    <property type="molecule type" value="Genomic_DNA"/>
</dbReference>
<evidence type="ECO:0000256" key="6">
    <source>
        <dbReference type="ARBA" id="ARBA00022967"/>
    </source>
</evidence>
<comment type="similarity">
    <text evidence="2 10">Belongs to the cytochrome c oxidase subunit 2 family.</text>
</comment>